<protein>
    <submittedName>
        <fullName evidence="1">Uncharacterized protein</fullName>
    </submittedName>
</protein>
<dbReference type="AlphaFoldDB" id="A0AAV4MD26"/>
<organism evidence="1 2">
    <name type="scientific">Caerostris darwini</name>
    <dbReference type="NCBI Taxonomy" id="1538125"/>
    <lineage>
        <taxon>Eukaryota</taxon>
        <taxon>Metazoa</taxon>
        <taxon>Ecdysozoa</taxon>
        <taxon>Arthropoda</taxon>
        <taxon>Chelicerata</taxon>
        <taxon>Arachnida</taxon>
        <taxon>Araneae</taxon>
        <taxon>Araneomorphae</taxon>
        <taxon>Entelegynae</taxon>
        <taxon>Araneoidea</taxon>
        <taxon>Araneidae</taxon>
        <taxon>Caerostris</taxon>
    </lineage>
</organism>
<name>A0AAV4MD26_9ARAC</name>
<reference evidence="1 2" key="1">
    <citation type="submission" date="2021-06" db="EMBL/GenBank/DDBJ databases">
        <title>Caerostris darwini draft genome.</title>
        <authorList>
            <person name="Kono N."/>
            <person name="Arakawa K."/>
        </authorList>
    </citation>
    <scope>NUCLEOTIDE SEQUENCE [LARGE SCALE GENOMIC DNA]</scope>
</reference>
<dbReference type="EMBL" id="BPLQ01000256">
    <property type="protein sequence ID" value="GIX69311.1"/>
    <property type="molecule type" value="Genomic_DNA"/>
</dbReference>
<sequence length="92" mass="10336">MTILIQSTSPGTQVKTTYMVFIFYNWNIDNSFSVSEQPDPIFIYLNTINNNICTAVLKSINNGTIAFINTSCDHNPTPLEIANNSSFFRPLP</sequence>
<dbReference type="Proteomes" id="UP001054837">
    <property type="component" value="Unassembled WGS sequence"/>
</dbReference>
<comment type="caution">
    <text evidence="1">The sequence shown here is derived from an EMBL/GenBank/DDBJ whole genome shotgun (WGS) entry which is preliminary data.</text>
</comment>
<keyword evidence="2" id="KW-1185">Reference proteome</keyword>
<evidence type="ECO:0000313" key="2">
    <source>
        <dbReference type="Proteomes" id="UP001054837"/>
    </source>
</evidence>
<gene>
    <name evidence="1" type="ORF">CDAR_593001</name>
</gene>
<proteinExistence type="predicted"/>
<accession>A0AAV4MD26</accession>
<evidence type="ECO:0000313" key="1">
    <source>
        <dbReference type="EMBL" id="GIX69311.1"/>
    </source>
</evidence>